<evidence type="ECO:0000313" key="2">
    <source>
        <dbReference type="EMBL" id="CAK9051890.1"/>
    </source>
</evidence>
<reference evidence="2 3" key="1">
    <citation type="submission" date="2024-02" db="EMBL/GenBank/DDBJ databases">
        <authorList>
            <person name="Chen Y."/>
            <person name="Shah S."/>
            <person name="Dougan E. K."/>
            <person name="Thang M."/>
            <person name="Chan C."/>
        </authorList>
    </citation>
    <scope>NUCLEOTIDE SEQUENCE [LARGE SCALE GENOMIC DNA]</scope>
</reference>
<evidence type="ECO:0000256" key="1">
    <source>
        <dbReference type="SAM" id="SignalP"/>
    </source>
</evidence>
<dbReference type="Gene3D" id="3.40.50.300">
    <property type="entry name" value="P-loop containing nucleotide triphosphate hydrolases"/>
    <property type="match status" value="1"/>
</dbReference>
<dbReference type="InterPro" id="IPR027417">
    <property type="entry name" value="P-loop_NTPase"/>
</dbReference>
<name>A0ABP0MP81_9DINO</name>
<accession>A0ABP0MP81</accession>
<feature type="signal peptide" evidence="1">
    <location>
        <begin position="1"/>
        <end position="22"/>
    </location>
</feature>
<sequence length="504" mass="57408">MIYTRRFMSRMLFICLWACGSGETSETPSAACASQYVKSEASWKSMSGANTLYIPVDHRPNWYWQEVSKRRGGLEPVSGYEDLWLDRLFAEAQIQILGCSVHGGRYWEVVLDLPRLFQIIRRAARPIFLRLLSRLLVRTDDELNSMDDLPDVMRLSVCAPQVCDQDLMVDIIVPQFYAPMLMGAKPERKLLNRSFQDVVRVEELLDWSSINIDFAIGGTDGCGTSSLHRNLEQHPELAFSTVGEDFFFTAELAHRLLPLKSQVESYNTQLEEIKDTKLKSVGFRPKIMGICNPALFSTGLARRKLAGMPNLKMIVILCDPLGRLEKNFMEYHYCFDSLAEAKLRGLASGARDDEACFASAGSLLSERFGKLKRFWQRREVAVHMPTLMNLFTGRIIVVHQEQLRIRPNAVFSSLASFLGARYTFRSQTSFHRYNSVGGHRTDLCHNATLVSALKRHLEPEYQMQELLMKDAQELVPESLLLRSTRCDRIATEEATYCPSRSACE</sequence>
<dbReference type="Proteomes" id="UP001642484">
    <property type="component" value="Unassembled WGS sequence"/>
</dbReference>
<evidence type="ECO:0000313" key="3">
    <source>
        <dbReference type="Proteomes" id="UP001642484"/>
    </source>
</evidence>
<organism evidence="2 3">
    <name type="scientific">Durusdinium trenchii</name>
    <dbReference type="NCBI Taxonomy" id="1381693"/>
    <lineage>
        <taxon>Eukaryota</taxon>
        <taxon>Sar</taxon>
        <taxon>Alveolata</taxon>
        <taxon>Dinophyceae</taxon>
        <taxon>Suessiales</taxon>
        <taxon>Symbiodiniaceae</taxon>
        <taxon>Durusdinium</taxon>
    </lineage>
</organism>
<feature type="chain" id="PRO_5047083221" evidence="1">
    <location>
        <begin position="23"/>
        <end position="504"/>
    </location>
</feature>
<dbReference type="EMBL" id="CAXAMN010018113">
    <property type="protein sequence ID" value="CAK9051890.1"/>
    <property type="molecule type" value="Genomic_DNA"/>
</dbReference>
<dbReference type="SUPFAM" id="SSF52540">
    <property type="entry name" value="P-loop containing nucleoside triphosphate hydrolases"/>
    <property type="match status" value="1"/>
</dbReference>
<proteinExistence type="predicted"/>
<comment type="caution">
    <text evidence="2">The sequence shown here is derived from an EMBL/GenBank/DDBJ whole genome shotgun (WGS) entry which is preliminary data.</text>
</comment>
<gene>
    <name evidence="2" type="ORF">CCMP2556_LOCUS26253</name>
</gene>
<keyword evidence="3" id="KW-1185">Reference proteome</keyword>
<keyword evidence="1" id="KW-0732">Signal</keyword>
<protein>
    <submittedName>
        <fullName evidence="2">Uncharacterized protein</fullName>
    </submittedName>
</protein>